<protein>
    <submittedName>
        <fullName evidence="1">Uncharacterized protein</fullName>
    </submittedName>
</protein>
<dbReference type="Proteomes" id="UP001211907">
    <property type="component" value="Unassembled WGS sequence"/>
</dbReference>
<name>A0AAD5XH25_9FUNG</name>
<sequence length="114" mass="12397">LKTHISATALEIEALKSQVTHVDHEKQALIEQLEAVTLSHDKLLVSVQQQQHLPEIEDFDTDSGKGLRSSSFIVTEEFFAGGNGGEQLGNVGAGNVGRGSKRFSLMNIVPSIWK</sequence>
<reference evidence="1" key="1">
    <citation type="submission" date="2020-05" db="EMBL/GenBank/DDBJ databases">
        <title>Phylogenomic resolution of chytrid fungi.</title>
        <authorList>
            <person name="Stajich J.E."/>
            <person name="Amses K."/>
            <person name="Simmons R."/>
            <person name="Seto K."/>
            <person name="Myers J."/>
            <person name="Bonds A."/>
            <person name="Quandt C.A."/>
            <person name="Barry K."/>
            <person name="Liu P."/>
            <person name="Grigoriev I."/>
            <person name="Longcore J.E."/>
            <person name="James T.Y."/>
        </authorList>
    </citation>
    <scope>NUCLEOTIDE SEQUENCE</scope>
    <source>
        <strain evidence="1">JEL0513</strain>
    </source>
</reference>
<organism evidence="1 2">
    <name type="scientific">Physocladia obscura</name>
    <dbReference type="NCBI Taxonomy" id="109957"/>
    <lineage>
        <taxon>Eukaryota</taxon>
        <taxon>Fungi</taxon>
        <taxon>Fungi incertae sedis</taxon>
        <taxon>Chytridiomycota</taxon>
        <taxon>Chytridiomycota incertae sedis</taxon>
        <taxon>Chytridiomycetes</taxon>
        <taxon>Chytridiales</taxon>
        <taxon>Chytriomycetaceae</taxon>
        <taxon>Physocladia</taxon>
    </lineage>
</organism>
<evidence type="ECO:0000313" key="2">
    <source>
        <dbReference type="Proteomes" id="UP001211907"/>
    </source>
</evidence>
<evidence type="ECO:0000313" key="1">
    <source>
        <dbReference type="EMBL" id="KAJ3119496.1"/>
    </source>
</evidence>
<accession>A0AAD5XH25</accession>
<proteinExistence type="predicted"/>
<dbReference type="EMBL" id="JADGJH010001054">
    <property type="protein sequence ID" value="KAJ3119496.1"/>
    <property type="molecule type" value="Genomic_DNA"/>
</dbReference>
<comment type="caution">
    <text evidence="1">The sequence shown here is derived from an EMBL/GenBank/DDBJ whole genome shotgun (WGS) entry which is preliminary data.</text>
</comment>
<gene>
    <name evidence="1" type="ORF">HK100_000280</name>
</gene>
<keyword evidence="2" id="KW-1185">Reference proteome</keyword>
<dbReference type="AlphaFoldDB" id="A0AAD5XH25"/>
<feature type="non-terminal residue" evidence="1">
    <location>
        <position position="1"/>
    </location>
</feature>